<dbReference type="Proteomes" id="UP001597318">
    <property type="component" value="Unassembled WGS sequence"/>
</dbReference>
<keyword evidence="3" id="KW-1185">Reference proteome</keyword>
<dbReference type="SUPFAM" id="SSF53056">
    <property type="entry name" value="beta-carbonic anhydrase, cab"/>
    <property type="match status" value="1"/>
</dbReference>
<gene>
    <name evidence="2" type="ORF">ACFSKK_13740</name>
</gene>
<evidence type="ECO:0008006" key="4">
    <source>
        <dbReference type="Google" id="ProtNLM"/>
    </source>
</evidence>
<dbReference type="RefSeq" id="WP_379052082.1">
    <property type="nucleotide sequence ID" value="NZ_JBHUIK010000003.1"/>
</dbReference>
<dbReference type="PANTHER" id="PTHR43175:SF1">
    <property type="entry name" value="CARBONIC ANHYDRASE-LIKE PROTEIN YBCF-RELATED"/>
    <property type="match status" value="1"/>
</dbReference>
<proteinExistence type="inferred from homology"/>
<evidence type="ECO:0000313" key="3">
    <source>
        <dbReference type="Proteomes" id="UP001597318"/>
    </source>
</evidence>
<protein>
    <recommendedName>
        <fullName evidence="4">Carbonic anhydrase</fullName>
    </recommendedName>
</protein>
<dbReference type="EMBL" id="JBHUIK010000003">
    <property type="protein sequence ID" value="MFD2214747.1"/>
    <property type="molecule type" value="Genomic_DNA"/>
</dbReference>
<evidence type="ECO:0000256" key="1">
    <source>
        <dbReference type="ARBA" id="ARBA00006217"/>
    </source>
</evidence>
<evidence type="ECO:0000313" key="2">
    <source>
        <dbReference type="EMBL" id="MFD2214747.1"/>
    </source>
</evidence>
<dbReference type="PANTHER" id="PTHR43175">
    <property type="entry name" value="CARBONIC ANHYDRASE"/>
    <property type="match status" value="1"/>
</dbReference>
<comment type="caution">
    <text evidence="2">The sequence shown here is derived from an EMBL/GenBank/DDBJ whole genome shotgun (WGS) entry which is preliminary data.</text>
</comment>
<name>A0ABW5BX74_9BACI</name>
<comment type="similarity">
    <text evidence="1">Belongs to the beta-class carbonic anhydrase family.</text>
</comment>
<dbReference type="InterPro" id="IPR001765">
    <property type="entry name" value="Carbonic_anhydrase"/>
</dbReference>
<accession>A0ABW5BX74</accession>
<reference evidence="3" key="1">
    <citation type="journal article" date="2019" name="Int. J. Syst. Evol. Microbiol.">
        <title>The Global Catalogue of Microorganisms (GCM) 10K type strain sequencing project: providing services to taxonomists for standard genome sequencing and annotation.</title>
        <authorList>
            <consortium name="The Broad Institute Genomics Platform"/>
            <consortium name="The Broad Institute Genome Sequencing Center for Infectious Disease"/>
            <person name="Wu L."/>
            <person name="Ma J."/>
        </authorList>
    </citation>
    <scope>NUCLEOTIDE SEQUENCE [LARGE SCALE GENOMIC DNA]</scope>
    <source>
        <strain evidence="3">CGMCC 1.15474</strain>
    </source>
</reference>
<sequence length="160" mass="18276">MMKKKEKVLIITGFNSSLHAIYQSITKREQEDMIVLSSYNAELSQTYSCMIRSIIMLVLSEQIDEIYFIGEKSNNDLLLNEEELLARMREKGVNTNILSTLNYLQVGGGNVIKWLTGENNMETIIKKNMNLVQMHPLIPKSIAVHGVVVDRKTNRIEMVS</sequence>
<dbReference type="Gene3D" id="3.40.1050.10">
    <property type="entry name" value="Carbonic anhydrase"/>
    <property type="match status" value="1"/>
</dbReference>
<organism evidence="2 3">
    <name type="scientific">Metabacillus endolithicus</name>
    <dbReference type="NCBI Taxonomy" id="1535204"/>
    <lineage>
        <taxon>Bacteria</taxon>
        <taxon>Bacillati</taxon>
        <taxon>Bacillota</taxon>
        <taxon>Bacilli</taxon>
        <taxon>Bacillales</taxon>
        <taxon>Bacillaceae</taxon>
        <taxon>Metabacillus</taxon>
    </lineage>
</organism>
<dbReference type="InterPro" id="IPR036874">
    <property type="entry name" value="Carbonic_anhydrase_sf"/>
</dbReference>